<keyword evidence="3" id="KW-0547">Nucleotide-binding</keyword>
<comment type="caution">
    <text evidence="6">The sequence shown here is derived from an EMBL/GenBank/DDBJ whole genome shotgun (WGS) entry which is preliminary data.</text>
</comment>
<comment type="similarity">
    <text evidence="1">Belongs to the ABC transporter superfamily.</text>
</comment>
<dbReference type="InterPro" id="IPR027417">
    <property type="entry name" value="P-loop_NTPase"/>
</dbReference>
<sequence>MILTKISTEVPVEVKGIRKDYGNMRGLNDISFKIKPGEIFGLLGPNGAGKTTAIRSLCQLCEIDVGSILINNKNINEDSIAAKRMTGIIPQNRNLHPNLNVLENLMFHAMYYGFSKSEAKVKAINMLKQLGLKDRARENISKLSGGMQQKVLIGRALIQEPSFLIMDEPTVGLDPLARKEIWKIINKLKGKYTILMTTQYIEEADDLCDRVAIMDKGKIVATGTPKELKMEMGETVVEFKFNGETGEIQNIVKNKTNGRMIIEKHGKSLRVFLNENDAIDVAQTLSGRGATDIKLHNCTLEDVFIFKTGKGFADIG</sequence>
<organism evidence="6 7">
    <name type="scientific">Ruminiclostridium sufflavum DSM 19573</name>
    <dbReference type="NCBI Taxonomy" id="1121337"/>
    <lineage>
        <taxon>Bacteria</taxon>
        <taxon>Bacillati</taxon>
        <taxon>Bacillota</taxon>
        <taxon>Clostridia</taxon>
        <taxon>Eubacteriales</taxon>
        <taxon>Oscillospiraceae</taxon>
        <taxon>Ruminiclostridium</taxon>
    </lineage>
</organism>
<dbReference type="GO" id="GO:0005524">
    <property type="term" value="F:ATP binding"/>
    <property type="evidence" value="ECO:0007669"/>
    <property type="project" value="UniProtKB-KW"/>
</dbReference>
<dbReference type="SMART" id="SM00382">
    <property type="entry name" value="AAA"/>
    <property type="match status" value="1"/>
</dbReference>
<dbReference type="Pfam" id="PF00005">
    <property type="entry name" value="ABC_tran"/>
    <property type="match status" value="1"/>
</dbReference>
<dbReference type="EMBL" id="QKMR01000008">
    <property type="protein sequence ID" value="PYG88013.1"/>
    <property type="molecule type" value="Genomic_DNA"/>
</dbReference>
<dbReference type="PANTHER" id="PTHR42711">
    <property type="entry name" value="ABC TRANSPORTER ATP-BINDING PROTEIN"/>
    <property type="match status" value="1"/>
</dbReference>
<protein>
    <submittedName>
        <fullName evidence="6">ABC-2 type transport system ATP-binding protein/lipooligosaccharide transport system ATP-binding protein</fullName>
    </submittedName>
</protein>
<keyword evidence="4 6" id="KW-0067">ATP-binding</keyword>
<dbReference type="PANTHER" id="PTHR42711:SF5">
    <property type="entry name" value="ABC TRANSPORTER ATP-BINDING PROTEIN NATA"/>
    <property type="match status" value="1"/>
</dbReference>
<dbReference type="InterPro" id="IPR050763">
    <property type="entry name" value="ABC_transporter_ATP-binding"/>
</dbReference>
<evidence type="ECO:0000256" key="2">
    <source>
        <dbReference type="ARBA" id="ARBA00022448"/>
    </source>
</evidence>
<dbReference type="GO" id="GO:0016887">
    <property type="term" value="F:ATP hydrolysis activity"/>
    <property type="evidence" value="ECO:0007669"/>
    <property type="project" value="InterPro"/>
</dbReference>
<name>A0A318XN01_9FIRM</name>
<dbReference type="OrthoDB" id="9804199at2"/>
<dbReference type="AlphaFoldDB" id="A0A318XN01"/>
<evidence type="ECO:0000256" key="4">
    <source>
        <dbReference type="ARBA" id="ARBA00022840"/>
    </source>
</evidence>
<evidence type="ECO:0000313" key="7">
    <source>
        <dbReference type="Proteomes" id="UP000248132"/>
    </source>
</evidence>
<dbReference type="RefSeq" id="WP_110461760.1">
    <property type="nucleotide sequence ID" value="NZ_QKMR01000008.1"/>
</dbReference>
<dbReference type="PROSITE" id="PS50893">
    <property type="entry name" value="ABC_TRANSPORTER_2"/>
    <property type="match status" value="1"/>
</dbReference>
<gene>
    <name evidence="6" type="ORF">LY28_01723</name>
</gene>
<keyword evidence="2" id="KW-0813">Transport</keyword>
<dbReference type="PROSITE" id="PS00211">
    <property type="entry name" value="ABC_TRANSPORTER_1"/>
    <property type="match status" value="1"/>
</dbReference>
<dbReference type="InterPro" id="IPR003593">
    <property type="entry name" value="AAA+_ATPase"/>
</dbReference>
<dbReference type="InterPro" id="IPR017871">
    <property type="entry name" value="ABC_transporter-like_CS"/>
</dbReference>
<feature type="domain" description="ABC transporter" evidence="5">
    <location>
        <begin position="12"/>
        <end position="241"/>
    </location>
</feature>
<reference evidence="6 7" key="1">
    <citation type="submission" date="2018-06" db="EMBL/GenBank/DDBJ databases">
        <title>Genomic Encyclopedia of Type Strains, Phase I: the one thousand microbial genomes (KMG-I) project.</title>
        <authorList>
            <person name="Kyrpides N."/>
        </authorList>
    </citation>
    <scope>NUCLEOTIDE SEQUENCE [LARGE SCALE GENOMIC DNA]</scope>
    <source>
        <strain evidence="6 7">DSM 19573</strain>
    </source>
</reference>
<dbReference type="InterPro" id="IPR003439">
    <property type="entry name" value="ABC_transporter-like_ATP-bd"/>
</dbReference>
<evidence type="ECO:0000256" key="1">
    <source>
        <dbReference type="ARBA" id="ARBA00005417"/>
    </source>
</evidence>
<dbReference type="Gene3D" id="3.40.50.300">
    <property type="entry name" value="P-loop containing nucleotide triphosphate hydrolases"/>
    <property type="match status" value="1"/>
</dbReference>
<evidence type="ECO:0000313" key="6">
    <source>
        <dbReference type="EMBL" id="PYG88013.1"/>
    </source>
</evidence>
<accession>A0A318XN01</accession>
<keyword evidence="7" id="KW-1185">Reference proteome</keyword>
<evidence type="ECO:0000259" key="5">
    <source>
        <dbReference type="PROSITE" id="PS50893"/>
    </source>
</evidence>
<evidence type="ECO:0000256" key="3">
    <source>
        <dbReference type="ARBA" id="ARBA00022741"/>
    </source>
</evidence>
<dbReference type="SUPFAM" id="SSF52540">
    <property type="entry name" value="P-loop containing nucleoside triphosphate hydrolases"/>
    <property type="match status" value="1"/>
</dbReference>
<proteinExistence type="inferred from homology"/>
<dbReference type="Proteomes" id="UP000248132">
    <property type="component" value="Unassembled WGS sequence"/>
</dbReference>